<feature type="transmembrane region" description="Helical" evidence="5">
    <location>
        <begin position="125"/>
        <end position="142"/>
    </location>
</feature>
<evidence type="ECO:0000256" key="2">
    <source>
        <dbReference type="ARBA" id="ARBA00022692"/>
    </source>
</evidence>
<evidence type="ECO:0000259" key="6">
    <source>
        <dbReference type="Pfam" id="PF04932"/>
    </source>
</evidence>
<dbReference type="PANTHER" id="PTHR37422:SF13">
    <property type="entry name" value="LIPOPOLYSACCHARIDE BIOSYNTHESIS PROTEIN PA4999-RELATED"/>
    <property type="match status" value="1"/>
</dbReference>
<reference evidence="8" key="1">
    <citation type="journal article" date="2019" name="Int. J. Syst. Evol. Microbiol.">
        <title>The Global Catalogue of Microorganisms (GCM) 10K type strain sequencing project: providing services to taxonomists for standard genome sequencing and annotation.</title>
        <authorList>
            <consortium name="The Broad Institute Genomics Platform"/>
            <consortium name="The Broad Institute Genome Sequencing Center for Infectious Disease"/>
            <person name="Wu L."/>
            <person name="Ma J."/>
        </authorList>
    </citation>
    <scope>NUCLEOTIDE SEQUENCE [LARGE SCALE GENOMIC DNA]</scope>
    <source>
        <strain evidence="8">JCM 16545</strain>
    </source>
</reference>
<dbReference type="PANTHER" id="PTHR37422">
    <property type="entry name" value="TEICHURONIC ACID BIOSYNTHESIS PROTEIN TUAE"/>
    <property type="match status" value="1"/>
</dbReference>
<sequence>MPALRVILAILILFPLAIGPWYLGSYYNEYRWPLIYATWIAVAASLFLSPRGHTPHRRITKWLPLLLVTLIVTQGLWMLNNTWGEFIENEVIGTRHYFWEIISLDNQPYPTLPGTVDKKEAADRLSYIIPALLYFTVLHLKLASRSIKLSTLCATIFWIGVSIAFLGLAQRFTDAPGFYWNEELYDRHRPLFFATFRSPGIAACYLNLCLTMGLSYLLATSHRLRRKKHAKPTLPICISIGVVILTTAAMSAGSKAGTIFTVITILLWLLTNLRSIWKLLHQSTALLPSGSPHERNIIISSVLATMIFAVVSFGGVFHERWNRALDSDFGSLTHRHIANHCMLTMLEENHPKFSNWGALGYGPGSFMPMFPFFTHDKAGALNSKWIYAHNDPLQTLIEWGWLGTSFWILLIAGSAFLLLYEQLAKRKKQSRTHLFYFNGATIGMFIFLLHSTVDFPFQIESIAISFAAVLSIGWAAPSLRRHSRQ</sequence>
<feature type="transmembrane region" description="Helical" evidence="5">
    <location>
        <begin position="455"/>
        <end position="476"/>
    </location>
</feature>
<feature type="domain" description="O-antigen ligase-related" evidence="6">
    <location>
        <begin position="241"/>
        <end position="408"/>
    </location>
</feature>
<feature type="transmembrane region" description="Helical" evidence="5">
    <location>
        <begin position="297"/>
        <end position="317"/>
    </location>
</feature>
<comment type="caution">
    <text evidence="7">The sequence shown here is derived from an EMBL/GenBank/DDBJ whole genome shotgun (WGS) entry which is preliminary data.</text>
</comment>
<feature type="transmembrane region" description="Helical" evidence="5">
    <location>
        <begin position="149"/>
        <end position="169"/>
    </location>
</feature>
<keyword evidence="3 5" id="KW-1133">Transmembrane helix</keyword>
<keyword evidence="8" id="KW-1185">Reference proteome</keyword>
<evidence type="ECO:0000256" key="5">
    <source>
        <dbReference type="SAM" id="Phobius"/>
    </source>
</evidence>
<keyword evidence="4 5" id="KW-0472">Membrane</keyword>
<evidence type="ECO:0000313" key="7">
    <source>
        <dbReference type="EMBL" id="MFD2276203.1"/>
    </source>
</evidence>
<proteinExistence type="predicted"/>
<dbReference type="Proteomes" id="UP001597297">
    <property type="component" value="Unassembled WGS sequence"/>
</dbReference>
<feature type="transmembrane region" description="Helical" evidence="5">
    <location>
        <begin position="7"/>
        <end position="24"/>
    </location>
</feature>
<feature type="transmembrane region" description="Helical" evidence="5">
    <location>
        <begin position="399"/>
        <end position="420"/>
    </location>
</feature>
<comment type="subcellular location">
    <subcellularLocation>
        <location evidence="1">Membrane</location>
        <topology evidence="1">Multi-pass membrane protein</topology>
    </subcellularLocation>
</comment>
<evidence type="ECO:0000313" key="8">
    <source>
        <dbReference type="Proteomes" id="UP001597297"/>
    </source>
</evidence>
<gene>
    <name evidence="7" type="ORF">ACFSQZ_06970</name>
</gene>
<feature type="transmembrane region" description="Helical" evidence="5">
    <location>
        <begin position="258"/>
        <end position="277"/>
    </location>
</feature>
<evidence type="ECO:0000256" key="3">
    <source>
        <dbReference type="ARBA" id="ARBA00022989"/>
    </source>
</evidence>
<protein>
    <submittedName>
        <fullName evidence="7">O-antigen ligase family protein</fullName>
    </submittedName>
</protein>
<feature type="transmembrane region" description="Helical" evidence="5">
    <location>
        <begin position="62"/>
        <end position="79"/>
    </location>
</feature>
<name>A0ABW5E121_9BACT</name>
<feature type="transmembrane region" description="Helical" evidence="5">
    <location>
        <begin position="432"/>
        <end position="449"/>
    </location>
</feature>
<dbReference type="Pfam" id="PF04932">
    <property type="entry name" value="Wzy_C"/>
    <property type="match status" value="1"/>
</dbReference>
<keyword evidence="2 5" id="KW-0812">Transmembrane</keyword>
<dbReference type="InterPro" id="IPR051533">
    <property type="entry name" value="WaaL-like"/>
</dbReference>
<dbReference type="GO" id="GO:0016874">
    <property type="term" value="F:ligase activity"/>
    <property type="evidence" value="ECO:0007669"/>
    <property type="project" value="UniProtKB-KW"/>
</dbReference>
<dbReference type="InterPro" id="IPR007016">
    <property type="entry name" value="O-antigen_ligase-rel_domated"/>
</dbReference>
<keyword evidence="7" id="KW-0436">Ligase</keyword>
<feature type="transmembrane region" description="Helical" evidence="5">
    <location>
        <begin position="200"/>
        <end position="220"/>
    </location>
</feature>
<evidence type="ECO:0000256" key="1">
    <source>
        <dbReference type="ARBA" id="ARBA00004141"/>
    </source>
</evidence>
<evidence type="ECO:0000256" key="4">
    <source>
        <dbReference type="ARBA" id="ARBA00023136"/>
    </source>
</evidence>
<accession>A0ABW5E121</accession>
<feature type="transmembrane region" description="Helical" evidence="5">
    <location>
        <begin position="30"/>
        <end position="50"/>
    </location>
</feature>
<dbReference type="EMBL" id="JBHUJC010000020">
    <property type="protein sequence ID" value="MFD2276203.1"/>
    <property type="molecule type" value="Genomic_DNA"/>
</dbReference>
<feature type="transmembrane region" description="Helical" evidence="5">
    <location>
        <begin position="232"/>
        <end position="252"/>
    </location>
</feature>
<organism evidence="7 8">
    <name type="scientific">Rubritalea spongiae</name>
    <dbReference type="NCBI Taxonomy" id="430797"/>
    <lineage>
        <taxon>Bacteria</taxon>
        <taxon>Pseudomonadati</taxon>
        <taxon>Verrucomicrobiota</taxon>
        <taxon>Verrucomicrobiia</taxon>
        <taxon>Verrucomicrobiales</taxon>
        <taxon>Rubritaleaceae</taxon>
        <taxon>Rubritalea</taxon>
    </lineage>
</organism>